<feature type="region of interest" description="Disordered" evidence="1">
    <location>
        <begin position="1"/>
        <end position="24"/>
    </location>
</feature>
<name>Q16457_HUMAN</name>
<feature type="non-terminal residue" evidence="2">
    <location>
        <position position="39"/>
    </location>
</feature>
<accession>Q16457</accession>
<organism evidence="2">
    <name type="scientific">Homo sapiens</name>
    <name type="common">Human</name>
    <dbReference type="NCBI Taxonomy" id="9606"/>
    <lineage>
        <taxon>Eukaryota</taxon>
        <taxon>Metazoa</taxon>
        <taxon>Chordata</taxon>
        <taxon>Craniata</taxon>
        <taxon>Vertebrata</taxon>
        <taxon>Euteleostomi</taxon>
        <taxon>Mammalia</taxon>
        <taxon>Eutheria</taxon>
        <taxon>Euarchontoglires</taxon>
        <taxon>Primates</taxon>
        <taxon>Haplorrhini</taxon>
        <taxon>Catarrhini</taxon>
        <taxon>Hominidae</taxon>
        <taxon>Homo</taxon>
    </lineage>
</organism>
<feature type="compositionally biased region" description="Gly residues" evidence="1">
    <location>
        <begin position="1"/>
        <end position="13"/>
    </location>
</feature>
<protein>
    <submittedName>
        <fullName evidence="2">Clone 4-6 protein</fullName>
    </submittedName>
</protein>
<dbReference type="AlphaFoldDB" id="Q16457"/>
<evidence type="ECO:0000256" key="1">
    <source>
        <dbReference type="SAM" id="MobiDB-lite"/>
    </source>
</evidence>
<evidence type="ECO:0000313" key="2">
    <source>
        <dbReference type="EMBL" id="AAD14435.1"/>
    </source>
</evidence>
<gene>
    <name evidence="2" type="primary">clone 4-6</name>
</gene>
<proteinExistence type="predicted"/>
<reference evidence="2" key="1">
    <citation type="journal article" date="1992" name="Somat. Cell Mol. Genet.">
        <title>Efficiency and limitations of the hn-cDNA library approach for the isolation of human transcribed genes from hybrid cells.</title>
        <authorList>
            <person name="Liu P."/>
            <person name="Perryman M.B."/>
            <person name="Liao W."/>
            <person name="Siciliano M.J."/>
        </authorList>
    </citation>
    <scope>NUCLEOTIDE SEQUENCE</scope>
</reference>
<sequence>AREGGGLGKGGGSPLPSPTPAPHLFFGPAQLQVKCLGQL</sequence>
<dbReference type="EMBL" id="S94540">
    <property type="protein sequence ID" value="AAD14435.1"/>
    <property type="molecule type" value="Transcribed_RNA"/>
</dbReference>